<dbReference type="Proteomes" id="UP000626109">
    <property type="component" value="Unassembled WGS sequence"/>
</dbReference>
<evidence type="ECO:0000256" key="1">
    <source>
        <dbReference type="SAM" id="MobiDB-lite"/>
    </source>
</evidence>
<accession>A0A813JL19</accession>
<evidence type="ECO:0000313" key="3">
    <source>
        <dbReference type="Proteomes" id="UP000626109"/>
    </source>
</evidence>
<comment type="caution">
    <text evidence="2">The sequence shown here is derived from an EMBL/GenBank/DDBJ whole genome shotgun (WGS) entry which is preliminary data.</text>
</comment>
<dbReference type="EMBL" id="CAJNNW010026120">
    <property type="protein sequence ID" value="CAE8682834.1"/>
    <property type="molecule type" value="Genomic_DNA"/>
</dbReference>
<gene>
    <name evidence="2" type="ORF">PGLA2088_LOCUS23140</name>
</gene>
<feature type="region of interest" description="Disordered" evidence="1">
    <location>
        <begin position="1"/>
        <end position="64"/>
    </location>
</feature>
<protein>
    <submittedName>
        <fullName evidence="2">Uncharacterized protein</fullName>
    </submittedName>
</protein>
<evidence type="ECO:0000313" key="2">
    <source>
        <dbReference type="EMBL" id="CAE8682834.1"/>
    </source>
</evidence>
<feature type="region of interest" description="Disordered" evidence="1">
    <location>
        <begin position="141"/>
        <end position="217"/>
    </location>
</feature>
<dbReference type="AlphaFoldDB" id="A0A813JL19"/>
<sequence>MAFANAFSPTPPLRAAGACGLTPPPLLLPRPLAESAPRKPEDEEPNWIDRSDSDGEDCASPGGRTLQFAPLLQMRRAQALEAATFPSKDDPSASMSLAARLQVKAGLVSSSQQPSPSEEDVLRDALEALDALCEAIQSVNAVSRRPSSDSAGLAPHCKRTRSSSPTGFQHRGGDLGLLFRQPPIHRHKSEVQDAQSPRSPSRLPQRHPSSEAASNLEASETKYSLAAAGDFAFQAAAAVTAQPRAAVSAVAEAAASMAGALMSGPPSTLCPGHAVCVEGALAASSKRRGMCVLP</sequence>
<proteinExistence type="predicted"/>
<reference evidence="2" key="1">
    <citation type="submission" date="2021-02" db="EMBL/GenBank/DDBJ databases">
        <authorList>
            <person name="Dougan E. K."/>
            <person name="Rhodes N."/>
            <person name="Thang M."/>
            <person name="Chan C."/>
        </authorList>
    </citation>
    <scope>NUCLEOTIDE SEQUENCE</scope>
</reference>
<organism evidence="2 3">
    <name type="scientific">Polarella glacialis</name>
    <name type="common">Dinoflagellate</name>
    <dbReference type="NCBI Taxonomy" id="89957"/>
    <lineage>
        <taxon>Eukaryota</taxon>
        <taxon>Sar</taxon>
        <taxon>Alveolata</taxon>
        <taxon>Dinophyceae</taxon>
        <taxon>Suessiales</taxon>
        <taxon>Suessiaceae</taxon>
        <taxon>Polarella</taxon>
    </lineage>
</organism>
<feature type="compositionally biased region" description="Basic and acidic residues" evidence="1">
    <location>
        <begin position="36"/>
        <end position="53"/>
    </location>
</feature>
<name>A0A813JL19_POLGL</name>